<evidence type="ECO:0000313" key="2">
    <source>
        <dbReference type="Proteomes" id="UP001265700"/>
    </source>
</evidence>
<evidence type="ECO:0008006" key="3">
    <source>
        <dbReference type="Google" id="ProtNLM"/>
    </source>
</evidence>
<sequence length="160" mass="18293">MKAFRHSFESQHSTQTLAEGLAEYCSLNPLLKREDQFLSPLARQFFRSHDIVHVLYGCGTSMPDEAVVKLCSLFGTTGGIQILRGYTHHESLDIYRSLPVADTLLALISAPYLIARTLWRCSRQHQRWPWAENEQFMNTSLFELRAKFGIQVAHGKHSNT</sequence>
<accession>A0ABU1WTH0</accession>
<dbReference type="Proteomes" id="UP001265700">
    <property type="component" value="Unassembled WGS sequence"/>
</dbReference>
<dbReference type="EMBL" id="JAVDWU010000012">
    <property type="protein sequence ID" value="MDR7152599.1"/>
    <property type="molecule type" value="Genomic_DNA"/>
</dbReference>
<comment type="caution">
    <text evidence="1">The sequence shown here is derived from an EMBL/GenBank/DDBJ whole genome shotgun (WGS) entry which is preliminary data.</text>
</comment>
<organism evidence="1 2">
    <name type="scientific">Hydrogenophaga palleronii</name>
    <dbReference type="NCBI Taxonomy" id="65655"/>
    <lineage>
        <taxon>Bacteria</taxon>
        <taxon>Pseudomonadati</taxon>
        <taxon>Pseudomonadota</taxon>
        <taxon>Betaproteobacteria</taxon>
        <taxon>Burkholderiales</taxon>
        <taxon>Comamonadaceae</taxon>
        <taxon>Hydrogenophaga</taxon>
    </lineage>
</organism>
<keyword evidence="2" id="KW-1185">Reference proteome</keyword>
<dbReference type="RefSeq" id="WP_310321504.1">
    <property type="nucleotide sequence ID" value="NZ_JAVDWU010000012.1"/>
</dbReference>
<gene>
    <name evidence="1" type="ORF">J2W49_004577</name>
</gene>
<name>A0ABU1WTH0_9BURK</name>
<protein>
    <recommendedName>
        <fullName evidence="3">Ubiquinone biosynthesis protein COQ4</fullName>
    </recommendedName>
</protein>
<evidence type="ECO:0000313" key="1">
    <source>
        <dbReference type="EMBL" id="MDR7152599.1"/>
    </source>
</evidence>
<reference evidence="1 2" key="1">
    <citation type="submission" date="2023-07" db="EMBL/GenBank/DDBJ databases">
        <title>Sorghum-associated microbial communities from plants grown in Nebraska, USA.</title>
        <authorList>
            <person name="Schachtman D."/>
        </authorList>
    </citation>
    <scope>NUCLEOTIDE SEQUENCE [LARGE SCALE GENOMIC DNA]</scope>
    <source>
        <strain evidence="1 2">4249</strain>
    </source>
</reference>
<proteinExistence type="predicted"/>